<protein>
    <recommendedName>
        <fullName evidence="8">Zn(2)-C6 fungal-type domain-containing protein</fullName>
    </recommendedName>
</protein>
<dbReference type="OrthoDB" id="10067394at2759"/>
<proteinExistence type="predicted"/>
<feature type="domain" description="Zn(2)-C6 fungal-type" evidence="5">
    <location>
        <begin position="36"/>
        <end position="66"/>
    </location>
</feature>
<dbReference type="InterPro" id="IPR001138">
    <property type="entry name" value="Zn2Cys6_DnaBD"/>
</dbReference>
<dbReference type="PANTHER" id="PTHR47431:SF1">
    <property type="entry name" value="ZN(II)2CYS6 TRANSCRIPTION FACTOR (EUROFUNG)"/>
    <property type="match status" value="1"/>
</dbReference>
<dbReference type="PROSITE" id="PS50048">
    <property type="entry name" value="ZN2_CY6_FUNGAL_2"/>
    <property type="match status" value="1"/>
</dbReference>
<evidence type="ECO:0000313" key="7">
    <source>
        <dbReference type="Proteomes" id="UP000277212"/>
    </source>
</evidence>
<gene>
    <name evidence="6" type="ORF">CDV36_013291</name>
</gene>
<evidence type="ECO:0000259" key="5">
    <source>
        <dbReference type="PROSITE" id="PS50048"/>
    </source>
</evidence>
<dbReference type="GO" id="GO:0006351">
    <property type="term" value="P:DNA-templated transcription"/>
    <property type="evidence" value="ECO:0007669"/>
    <property type="project" value="InterPro"/>
</dbReference>
<dbReference type="Gene3D" id="4.10.240.10">
    <property type="entry name" value="Zn(2)-C6 fungal-type DNA-binding domain"/>
    <property type="match status" value="1"/>
</dbReference>
<feature type="region of interest" description="Disordered" evidence="3">
    <location>
        <begin position="693"/>
        <end position="720"/>
    </location>
</feature>
<accession>A0A3M2RP75</accession>
<evidence type="ECO:0000259" key="4">
    <source>
        <dbReference type="PROSITE" id="PS50020"/>
    </source>
</evidence>
<keyword evidence="2" id="KW-0539">Nucleus</keyword>
<evidence type="ECO:0000256" key="2">
    <source>
        <dbReference type="ARBA" id="ARBA00023242"/>
    </source>
</evidence>
<feature type="domain" description="WW" evidence="4">
    <location>
        <begin position="114"/>
        <end position="153"/>
    </location>
</feature>
<dbReference type="PANTHER" id="PTHR47431">
    <property type="entry name" value="ZN(II)2CYS6 TRANSCRIPTION FACTOR (EUROFUNG)-RELATED"/>
    <property type="match status" value="1"/>
</dbReference>
<evidence type="ECO:0008006" key="8">
    <source>
        <dbReference type="Google" id="ProtNLM"/>
    </source>
</evidence>
<comment type="caution">
    <text evidence="6">The sequence shown here is derived from an EMBL/GenBank/DDBJ whole genome shotgun (WGS) entry which is preliminary data.</text>
</comment>
<feature type="compositionally biased region" description="Basic and acidic residues" evidence="3">
    <location>
        <begin position="83"/>
        <end position="94"/>
    </location>
</feature>
<dbReference type="EMBL" id="NKUJ01000364">
    <property type="protein sequence ID" value="RMJ07110.1"/>
    <property type="molecule type" value="Genomic_DNA"/>
</dbReference>
<keyword evidence="1" id="KW-0479">Metal-binding</keyword>
<dbReference type="InterPro" id="IPR007219">
    <property type="entry name" value="XnlR_reg_dom"/>
</dbReference>
<dbReference type="GO" id="GO:0000981">
    <property type="term" value="F:DNA-binding transcription factor activity, RNA polymerase II-specific"/>
    <property type="evidence" value="ECO:0007669"/>
    <property type="project" value="InterPro"/>
</dbReference>
<dbReference type="PROSITE" id="PS50020">
    <property type="entry name" value="WW_DOMAIN_2"/>
    <property type="match status" value="1"/>
</dbReference>
<feature type="region of interest" description="Disordered" evidence="3">
    <location>
        <begin position="1"/>
        <end position="22"/>
    </location>
</feature>
<dbReference type="Pfam" id="PF00172">
    <property type="entry name" value="Zn_clus"/>
    <property type="match status" value="1"/>
</dbReference>
<evidence type="ECO:0000313" key="6">
    <source>
        <dbReference type="EMBL" id="RMJ07110.1"/>
    </source>
</evidence>
<dbReference type="GO" id="GO:0003677">
    <property type="term" value="F:DNA binding"/>
    <property type="evidence" value="ECO:0007669"/>
    <property type="project" value="InterPro"/>
</dbReference>
<feature type="region of interest" description="Disordered" evidence="3">
    <location>
        <begin position="68"/>
        <end position="106"/>
    </location>
</feature>
<dbReference type="InterPro" id="IPR036864">
    <property type="entry name" value="Zn2-C6_fun-type_DNA-bd_sf"/>
</dbReference>
<feature type="compositionally biased region" description="Basic and acidic residues" evidence="3">
    <location>
        <begin position="711"/>
        <end position="720"/>
    </location>
</feature>
<reference evidence="6 7" key="1">
    <citation type="submission" date="2017-06" db="EMBL/GenBank/DDBJ databases">
        <title>Comparative genomic analysis of Ambrosia Fusariam Clade fungi.</title>
        <authorList>
            <person name="Stajich J.E."/>
            <person name="Carrillo J."/>
            <person name="Kijimoto T."/>
            <person name="Eskalen A."/>
            <person name="O'Donnell K."/>
            <person name="Kasson M."/>
        </authorList>
    </citation>
    <scope>NUCLEOTIDE SEQUENCE [LARGE SCALE GENOMIC DNA]</scope>
    <source>
        <strain evidence="6">UCR3666</strain>
    </source>
</reference>
<dbReference type="SMART" id="SM00066">
    <property type="entry name" value="GAL4"/>
    <property type="match status" value="1"/>
</dbReference>
<keyword evidence="7" id="KW-1185">Reference proteome</keyword>
<evidence type="ECO:0000256" key="3">
    <source>
        <dbReference type="SAM" id="MobiDB-lite"/>
    </source>
</evidence>
<organism evidence="6 7">
    <name type="scientific">Fusarium kuroshium</name>
    <dbReference type="NCBI Taxonomy" id="2010991"/>
    <lineage>
        <taxon>Eukaryota</taxon>
        <taxon>Fungi</taxon>
        <taxon>Dikarya</taxon>
        <taxon>Ascomycota</taxon>
        <taxon>Pezizomycotina</taxon>
        <taxon>Sordariomycetes</taxon>
        <taxon>Hypocreomycetidae</taxon>
        <taxon>Hypocreales</taxon>
        <taxon>Nectriaceae</taxon>
        <taxon>Fusarium</taxon>
        <taxon>Fusarium solani species complex</taxon>
    </lineage>
</organism>
<dbReference type="GO" id="GO:0008270">
    <property type="term" value="F:zinc ion binding"/>
    <property type="evidence" value="ECO:0007669"/>
    <property type="project" value="InterPro"/>
</dbReference>
<evidence type="ECO:0000256" key="1">
    <source>
        <dbReference type="ARBA" id="ARBA00022723"/>
    </source>
</evidence>
<dbReference type="PROSITE" id="PS00463">
    <property type="entry name" value="ZN2_CY6_FUNGAL_1"/>
    <property type="match status" value="1"/>
</dbReference>
<name>A0A3M2RP75_9HYPO</name>
<dbReference type="CDD" id="cd00067">
    <property type="entry name" value="GAL4"/>
    <property type="match status" value="1"/>
</dbReference>
<dbReference type="Pfam" id="PF04082">
    <property type="entry name" value="Fungal_trans"/>
    <property type="match status" value="1"/>
</dbReference>
<dbReference type="CDD" id="cd12148">
    <property type="entry name" value="fungal_TF_MHR"/>
    <property type="match status" value="1"/>
</dbReference>
<dbReference type="SUPFAM" id="SSF57701">
    <property type="entry name" value="Zn2/Cys6 DNA-binding domain"/>
    <property type="match status" value="1"/>
</dbReference>
<sequence length="720" mass="80064">MALSSRNDVPAPSEPQPVQLRAGAVRSRAKHRASLACVQCRQKHIRCDGALPACLRCKGEQKTCVYTESRRGIRDPNKRRKMKEQARKASRDEASNSTPSPSFPGFDIPSHVIQGLPAGWAHRETQNPRAVKDLFDLYYDHFHPTHSWLPPKKTLIRLIEKIPDDFKFTMTMILYVGSMYADDVDSTSLRREAFEMASGELPETVWSVQALLSMCIAAFGEQHDDYCGQWFDRTRDLALRLGLQYKSFADAEDDPVLAESYRRTYWALYTQGSLRTVREHLGHWQLHHTKATTELPCEEWEYESGKIPIPKTLEDYDRGPSKEYSSWAYFVVLTRICGQWVMPLLNVGEVAFSEAMDDANLRVESWILQMPQWKKELMDPSGEVDMILYHALGVAYGLQIRMQLHYKGVKPQDGVREVASKGCSVLRSSPSPPASVTMGSSPRLPGSAAVQASLHLVSLFNLHLPPEKFSPSCILGLERAALPLFDALLYGQGRPVYKVKIELLVSVLRNAGKFWSRSKAVSEELEEAMKEAADTIEAAEQSQEMQMTPDMLDSPSMDEEDPFTEFPPPVFTTMDQMDAWAQIQPESMQTETTTEGMVQLLGLESTFPKAEEETTLAMNPAPAPVSGSGEMTLGMETATVPGMEGMTLGTGAPSVPLPETEEATLGTEATEFPQTEEDTMGMDAIPATPLPPAEAGASGVETHPGMSMPDVKTEDQWFQG</sequence>
<dbReference type="STRING" id="2010991.A0A3M2RP75"/>
<dbReference type="AlphaFoldDB" id="A0A3M2RP75"/>
<dbReference type="InterPro" id="IPR001202">
    <property type="entry name" value="WW_dom"/>
</dbReference>
<dbReference type="Proteomes" id="UP000277212">
    <property type="component" value="Unassembled WGS sequence"/>
</dbReference>